<dbReference type="InterPro" id="IPR002893">
    <property type="entry name" value="Znf_MYND"/>
</dbReference>
<name>A0ABQ0LFU6_MYCCL</name>
<dbReference type="Pfam" id="PF01753">
    <property type="entry name" value="zf-MYND"/>
    <property type="match status" value="1"/>
</dbReference>
<evidence type="ECO:0000313" key="7">
    <source>
        <dbReference type="Proteomes" id="UP000815677"/>
    </source>
</evidence>
<evidence type="ECO:0000256" key="1">
    <source>
        <dbReference type="ARBA" id="ARBA00022723"/>
    </source>
</evidence>
<evidence type="ECO:0000256" key="4">
    <source>
        <dbReference type="PROSITE-ProRule" id="PRU00134"/>
    </source>
</evidence>
<keyword evidence="7" id="KW-1185">Reference proteome</keyword>
<keyword evidence="2 4" id="KW-0863">Zinc-finger</keyword>
<evidence type="ECO:0000259" key="5">
    <source>
        <dbReference type="PROSITE" id="PS50865"/>
    </source>
</evidence>
<dbReference type="PROSITE" id="PS50865">
    <property type="entry name" value="ZF_MYND_2"/>
    <property type="match status" value="1"/>
</dbReference>
<sequence length="423" mass="47901">MSKWEIPPPSSLSCATRYAVDHYPEFRIELARTGVVKALVVACRAYNRSFPTIKQRGAPFVHIPEQFTKLLMGHLATLRAQERVVEGLQAGLLRLIVEYGSRFATSDLESTVMRVILGQILTECTVFYSVLVQLRISFPEMADVAHSHFDAAPEIAQVWKEWIALVKDRLQVLERYESGELTKLRACDNLKCALLRPNEELQRCSGCQCAYYCSVNCQRADYKGGAHKRACPILRSRREEQDVEISRDDRAFLRALINYEYEKYKGAIVLGHVGILSLVPGPTNRPIVLFDFTRGKCEIEVVPVLDASDDADAMQDVRFEALRRQQGRGAGGRGVGDLERIEMHVVGIQMGRHKDECMVGAPWWIPMPLRSSSPEMVHAIRALAATVPRRDTGMQDLTEGFDQERYREEVKELLARVKVDQTH</sequence>
<proteinExistence type="predicted"/>
<evidence type="ECO:0000313" key="6">
    <source>
        <dbReference type="EMBL" id="GAT49967.1"/>
    </source>
</evidence>
<feature type="domain" description="MYND-type" evidence="5">
    <location>
        <begin position="189"/>
        <end position="231"/>
    </location>
</feature>
<dbReference type="Gene3D" id="6.10.140.2220">
    <property type="match status" value="1"/>
</dbReference>
<protein>
    <recommendedName>
        <fullName evidence="5">MYND-type domain-containing protein</fullName>
    </recommendedName>
</protein>
<evidence type="ECO:0000256" key="2">
    <source>
        <dbReference type="ARBA" id="ARBA00022771"/>
    </source>
</evidence>
<dbReference type="SUPFAM" id="SSF144232">
    <property type="entry name" value="HIT/MYND zinc finger-like"/>
    <property type="match status" value="1"/>
</dbReference>
<dbReference type="EMBL" id="DF846060">
    <property type="protein sequence ID" value="GAT49967.1"/>
    <property type="molecule type" value="Genomic_DNA"/>
</dbReference>
<reference evidence="6" key="1">
    <citation type="submission" date="2014-09" db="EMBL/GenBank/DDBJ databases">
        <title>Genome sequence of the luminous mushroom Mycena chlorophos for searching fungal bioluminescence genes.</title>
        <authorList>
            <person name="Tanaka Y."/>
            <person name="Kasuga D."/>
            <person name="Oba Y."/>
            <person name="Hase S."/>
            <person name="Sato K."/>
            <person name="Oba Y."/>
            <person name="Sakakibara Y."/>
        </authorList>
    </citation>
    <scope>NUCLEOTIDE SEQUENCE</scope>
</reference>
<dbReference type="Proteomes" id="UP000815677">
    <property type="component" value="Unassembled WGS sequence"/>
</dbReference>
<keyword evidence="3" id="KW-0862">Zinc</keyword>
<evidence type="ECO:0000256" key="3">
    <source>
        <dbReference type="ARBA" id="ARBA00022833"/>
    </source>
</evidence>
<accession>A0ABQ0LFU6</accession>
<gene>
    <name evidence="6" type="ORF">MCHLO_07250</name>
</gene>
<keyword evidence="1" id="KW-0479">Metal-binding</keyword>
<organism evidence="6 7">
    <name type="scientific">Mycena chlorophos</name>
    <name type="common">Agaric fungus</name>
    <name type="synonym">Agaricus chlorophos</name>
    <dbReference type="NCBI Taxonomy" id="658473"/>
    <lineage>
        <taxon>Eukaryota</taxon>
        <taxon>Fungi</taxon>
        <taxon>Dikarya</taxon>
        <taxon>Basidiomycota</taxon>
        <taxon>Agaricomycotina</taxon>
        <taxon>Agaricomycetes</taxon>
        <taxon>Agaricomycetidae</taxon>
        <taxon>Agaricales</taxon>
        <taxon>Marasmiineae</taxon>
        <taxon>Mycenaceae</taxon>
        <taxon>Mycena</taxon>
    </lineage>
</organism>